<protein>
    <submittedName>
        <fullName evidence="3">LLM class F420-dependent oxidoreductase</fullName>
    </submittedName>
</protein>
<dbReference type="Gene3D" id="3.20.20.30">
    <property type="entry name" value="Luciferase-like domain"/>
    <property type="match status" value="1"/>
</dbReference>
<organism evidence="3 4">
    <name type="scientific">Actinoallomurus liliacearum</name>
    <dbReference type="NCBI Taxonomy" id="1080073"/>
    <lineage>
        <taxon>Bacteria</taxon>
        <taxon>Bacillati</taxon>
        <taxon>Actinomycetota</taxon>
        <taxon>Actinomycetes</taxon>
        <taxon>Streptosporangiales</taxon>
        <taxon>Thermomonosporaceae</taxon>
        <taxon>Actinoallomurus</taxon>
    </lineage>
</organism>
<dbReference type="InterPro" id="IPR011251">
    <property type="entry name" value="Luciferase-like_dom"/>
</dbReference>
<dbReference type="SUPFAM" id="SSF51679">
    <property type="entry name" value="Bacterial luciferase-like"/>
    <property type="match status" value="1"/>
</dbReference>
<keyword evidence="4" id="KW-1185">Reference proteome</keyword>
<evidence type="ECO:0000313" key="3">
    <source>
        <dbReference type="EMBL" id="GAA4612944.1"/>
    </source>
</evidence>
<accession>A0ABP8TSE0</accession>
<evidence type="ECO:0000313" key="4">
    <source>
        <dbReference type="Proteomes" id="UP001500212"/>
    </source>
</evidence>
<dbReference type="NCBIfam" id="TIGR03620">
    <property type="entry name" value="F420_MSMEG_4141"/>
    <property type="match status" value="1"/>
</dbReference>
<proteinExistence type="predicted"/>
<name>A0ABP8TSE0_9ACTN</name>
<reference evidence="4" key="1">
    <citation type="journal article" date="2019" name="Int. J. Syst. Evol. Microbiol.">
        <title>The Global Catalogue of Microorganisms (GCM) 10K type strain sequencing project: providing services to taxonomists for standard genome sequencing and annotation.</title>
        <authorList>
            <consortium name="The Broad Institute Genomics Platform"/>
            <consortium name="The Broad Institute Genome Sequencing Center for Infectious Disease"/>
            <person name="Wu L."/>
            <person name="Ma J."/>
        </authorList>
    </citation>
    <scope>NUCLEOTIDE SEQUENCE [LARGE SCALE GENOMIC DNA]</scope>
    <source>
        <strain evidence="4">JCM 17938</strain>
    </source>
</reference>
<gene>
    <name evidence="3" type="ORF">GCM10023195_55810</name>
</gene>
<evidence type="ECO:0000256" key="1">
    <source>
        <dbReference type="ARBA" id="ARBA00023002"/>
    </source>
</evidence>
<dbReference type="InterPro" id="IPR019922">
    <property type="entry name" value="Lucif-like_OxRdatse_MSMEG_4141"/>
</dbReference>
<dbReference type="PANTHER" id="PTHR43244">
    <property type="match status" value="1"/>
</dbReference>
<dbReference type="Proteomes" id="UP001500212">
    <property type="component" value="Unassembled WGS sequence"/>
</dbReference>
<sequence length="308" mass="33274">MAERTPPPPADLSAVKERLGRLGVWFMTTISEVRAEEELRGAAAIEELGYSTYWFGEGPNTRESFTHAAVLLCGTERLNVATGIANIFGRDAVAAANGANTLADAWPGRFTMGLGVSHAPLVKPRGHDYGKPVATMRTYLDAMDATEFGPPLPERPPRLLAALRRAMLELAATRAQGAHTYFVPPEHTARAREVLGSEPILAPEQAIVLETDPERARAAAREYAAFYLALPNYLNNLRELGFSDSDFANGGSDALIDAVVCWGDPDAIAERVRAHHEAGADHVCIQPIAETFAQQVDHLRSLAPVLTA</sequence>
<dbReference type="InterPro" id="IPR050564">
    <property type="entry name" value="F420-G6PD/mer"/>
</dbReference>
<comment type="caution">
    <text evidence="3">The sequence shown here is derived from an EMBL/GenBank/DDBJ whole genome shotgun (WGS) entry which is preliminary data.</text>
</comment>
<dbReference type="PANTHER" id="PTHR43244:SF1">
    <property type="entry name" value="5,10-METHYLENETETRAHYDROMETHANOPTERIN REDUCTASE"/>
    <property type="match status" value="1"/>
</dbReference>
<feature type="domain" description="Luciferase-like" evidence="2">
    <location>
        <begin position="32"/>
        <end position="282"/>
    </location>
</feature>
<keyword evidence="1" id="KW-0560">Oxidoreductase</keyword>
<evidence type="ECO:0000259" key="2">
    <source>
        <dbReference type="Pfam" id="PF00296"/>
    </source>
</evidence>
<dbReference type="InterPro" id="IPR036661">
    <property type="entry name" value="Luciferase-like_sf"/>
</dbReference>
<dbReference type="EMBL" id="BAABHJ010000022">
    <property type="protein sequence ID" value="GAA4612944.1"/>
    <property type="molecule type" value="Genomic_DNA"/>
</dbReference>
<dbReference type="Pfam" id="PF00296">
    <property type="entry name" value="Bac_luciferase"/>
    <property type="match status" value="1"/>
</dbReference>